<comment type="catalytic activity">
    <reaction evidence="4">
        <text>L-alanine = D-alanine</text>
        <dbReference type="Rhea" id="RHEA:20249"/>
        <dbReference type="ChEBI" id="CHEBI:57416"/>
        <dbReference type="ChEBI" id="CHEBI:57972"/>
        <dbReference type="EC" id="5.1.1.1"/>
    </reaction>
</comment>
<keyword evidence="2 4" id="KW-0663">Pyridoxal phosphate</keyword>
<comment type="pathway">
    <text evidence="4">Amino-acid biosynthesis; D-alanine biosynthesis; D-alanine from L-alanine: step 1/1.</text>
</comment>
<evidence type="ECO:0000313" key="9">
    <source>
        <dbReference type="Proteomes" id="UP000698963"/>
    </source>
</evidence>
<reference evidence="8" key="1">
    <citation type="journal article" date="2021" name="PeerJ">
        <title>Extensive microbial diversity within the chicken gut microbiome revealed by metagenomics and culture.</title>
        <authorList>
            <person name="Gilroy R."/>
            <person name="Ravi A."/>
            <person name="Getino M."/>
            <person name="Pursley I."/>
            <person name="Horton D.L."/>
            <person name="Alikhan N.F."/>
            <person name="Baker D."/>
            <person name="Gharbi K."/>
            <person name="Hall N."/>
            <person name="Watson M."/>
            <person name="Adriaenssens E.M."/>
            <person name="Foster-Nyarko E."/>
            <person name="Jarju S."/>
            <person name="Secka A."/>
            <person name="Antonio M."/>
            <person name="Oren A."/>
            <person name="Chaudhuri R.R."/>
            <person name="La Ragione R."/>
            <person name="Hildebrand F."/>
            <person name="Pallen M.J."/>
        </authorList>
    </citation>
    <scope>NUCLEOTIDE SEQUENCE</scope>
    <source>
        <strain evidence="8">ChiGjej2B2-19336</strain>
    </source>
</reference>
<dbReference type="SUPFAM" id="SSF50621">
    <property type="entry name" value="Alanine racemase C-terminal domain-like"/>
    <property type="match status" value="1"/>
</dbReference>
<evidence type="ECO:0000256" key="3">
    <source>
        <dbReference type="ARBA" id="ARBA00023235"/>
    </source>
</evidence>
<dbReference type="PRINTS" id="PR00992">
    <property type="entry name" value="ALARACEMASE"/>
</dbReference>
<dbReference type="GO" id="GO:0008784">
    <property type="term" value="F:alanine racemase activity"/>
    <property type="evidence" value="ECO:0007669"/>
    <property type="project" value="UniProtKB-UniRule"/>
</dbReference>
<dbReference type="InterPro" id="IPR009006">
    <property type="entry name" value="Ala_racemase/Decarboxylase_C"/>
</dbReference>
<comment type="function">
    <text evidence="4">Catalyzes the interconversion of L-alanine and D-alanine. May also act on other amino acids.</text>
</comment>
<dbReference type="Pfam" id="PF00842">
    <property type="entry name" value="Ala_racemase_C"/>
    <property type="match status" value="1"/>
</dbReference>
<dbReference type="InterPro" id="IPR011079">
    <property type="entry name" value="Ala_racemase_C"/>
</dbReference>
<dbReference type="GO" id="GO:0030632">
    <property type="term" value="P:D-alanine biosynthetic process"/>
    <property type="evidence" value="ECO:0007669"/>
    <property type="project" value="UniProtKB-UniRule"/>
</dbReference>
<dbReference type="Proteomes" id="UP000698963">
    <property type="component" value="Unassembled WGS sequence"/>
</dbReference>
<evidence type="ECO:0000256" key="4">
    <source>
        <dbReference type="HAMAP-Rule" id="MF_01201"/>
    </source>
</evidence>
<dbReference type="CDD" id="cd00430">
    <property type="entry name" value="PLPDE_III_AR"/>
    <property type="match status" value="1"/>
</dbReference>
<dbReference type="SUPFAM" id="SSF51419">
    <property type="entry name" value="PLP-binding barrel"/>
    <property type="match status" value="1"/>
</dbReference>
<accession>A0A921AUU2</accession>
<dbReference type="EC" id="5.1.1.1" evidence="4"/>
<evidence type="ECO:0000256" key="2">
    <source>
        <dbReference type="ARBA" id="ARBA00022898"/>
    </source>
</evidence>
<dbReference type="InterPro" id="IPR001608">
    <property type="entry name" value="Ala_racemase_N"/>
</dbReference>
<evidence type="ECO:0000313" key="8">
    <source>
        <dbReference type="EMBL" id="HJD96491.1"/>
    </source>
</evidence>
<feature type="modified residue" description="N6-(pyridoxal phosphate)lysine" evidence="4 5">
    <location>
        <position position="34"/>
    </location>
</feature>
<comment type="cofactor">
    <cofactor evidence="1 4 5">
        <name>pyridoxal 5'-phosphate</name>
        <dbReference type="ChEBI" id="CHEBI:597326"/>
    </cofactor>
</comment>
<dbReference type="PANTHER" id="PTHR30511">
    <property type="entry name" value="ALANINE RACEMASE"/>
    <property type="match status" value="1"/>
</dbReference>
<dbReference type="RefSeq" id="WP_304120847.1">
    <property type="nucleotide sequence ID" value="NZ_DYZA01000044.1"/>
</dbReference>
<evidence type="ECO:0000256" key="6">
    <source>
        <dbReference type="PIRSR" id="PIRSR600821-52"/>
    </source>
</evidence>
<proteinExistence type="inferred from homology"/>
<dbReference type="HAMAP" id="MF_01201">
    <property type="entry name" value="Ala_racemase"/>
    <property type="match status" value="1"/>
</dbReference>
<dbReference type="NCBIfam" id="TIGR00492">
    <property type="entry name" value="alr"/>
    <property type="match status" value="1"/>
</dbReference>
<dbReference type="GO" id="GO:0005829">
    <property type="term" value="C:cytosol"/>
    <property type="evidence" value="ECO:0007669"/>
    <property type="project" value="TreeGrafter"/>
</dbReference>
<feature type="binding site" evidence="4 6">
    <location>
        <position position="134"/>
    </location>
    <ligand>
        <name>substrate</name>
    </ligand>
</feature>
<dbReference type="GO" id="GO:0030170">
    <property type="term" value="F:pyridoxal phosphate binding"/>
    <property type="evidence" value="ECO:0007669"/>
    <property type="project" value="UniProtKB-UniRule"/>
</dbReference>
<dbReference type="Pfam" id="PF01168">
    <property type="entry name" value="Ala_racemase_N"/>
    <property type="match status" value="1"/>
</dbReference>
<dbReference type="InterPro" id="IPR020622">
    <property type="entry name" value="Ala_racemase_pyridoxalP-BS"/>
</dbReference>
<dbReference type="PROSITE" id="PS00395">
    <property type="entry name" value="ALANINE_RACEMASE"/>
    <property type="match status" value="1"/>
</dbReference>
<comment type="caution">
    <text evidence="8">The sequence shown here is derived from an EMBL/GenBank/DDBJ whole genome shotgun (WGS) entry which is preliminary data.</text>
</comment>
<dbReference type="InterPro" id="IPR029066">
    <property type="entry name" value="PLP-binding_barrel"/>
</dbReference>
<dbReference type="EMBL" id="DYZA01000044">
    <property type="protein sequence ID" value="HJD96491.1"/>
    <property type="molecule type" value="Genomic_DNA"/>
</dbReference>
<comment type="similarity">
    <text evidence="4">Belongs to the alanine racemase family.</text>
</comment>
<sequence length="370" mass="39740">MKEPSCRVHINWENFRHNISVLMQKGHTLMPVIKADAYGHGVARAALELEKLGITWAAAGTLKEAALIRENGFSGHIVSLLCPVPEEEDVALALEKGLVPLIHSKEGLLAVKEAMQGRRQILDIAVKVDTGMGRLGFPLSAMEKVAGFLAGAENIRPVVQISHLSVADDPDEDAYTAGQCELFYSAAAIMHRSFPDMRCSLGNTAGLATLVTDSEDICRPGIALYGYDPLHGTEKEGICGNLLPVMEVSAPILSVHPLHKGESLGYGRTYKADSERLVGWVAIGYADGYRRNPAPGTCMCINGTRVPVIGRVAMQMTCVDLTELPAPPSPGDRAYVLGGPGNAVSAQEIADWWGTIPYEVTCLLGKNKTE</sequence>
<feature type="active site" description="Proton acceptor; specific for D-alanine" evidence="4">
    <location>
        <position position="34"/>
    </location>
</feature>
<feature type="domain" description="Alanine racemase C-terminal" evidence="7">
    <location>
        <begin position="245"/>
        <end position="366"/>
    </location>
</feature>
<feature type="binding site" evidence="4 6">
    <location>
        <position position="314"/>
    </location>
    <ligand>
        <name>substrate</name>
    </ligand>
</feature>
<reference evidence="8" key="2">
    <citation type="submission" date="2021-09" db="EMBL/GenBank/DDBJ databases">
        <authorList>
            <person name="Gilroy R."/>
        </authorList>
    </citation>
    <scope>NUCLEOTIDE SEQUENCE</scope>
    <source>
        <strain evidence="8">ChiGjej2B2-19336</strain>
    </source>
</reference>
<dbReference type="AlphaFoldDB" id="A0A921AUU2"/>
<dbReference type="PANTHER" id="PTHR30511:SF0">
    <property type="entry name" value="ALANINE RACEMASE, CATABOLIC-RELATED"/>
    <property type="match status" value="1"/>
</dbReference>
<dbReference type="InterPro" id="IPR000821">
    <property type="entry name" value="Ala_racemase"/>
</dbReference>
<dbReference type="Gene3D" id="2.40.37.10">
    <property type="entry name" value="Lyase, Ornithine Decarboxylase, Chain A, domain 1"/>
    <property type="match status" value="1"/>
</dbReference>
<evidence type="ECO:0000256" key="5">
    <source>
        <dbReference type="PIRSR" id="PIRSR600821-50"/>
    </source>
</evidence>
<protein>
    <recommendedName>
        <fullName evidence="4">Alanine racemase</fullName>
        <ecNumber evidence="4">5.1.1.1</ecNumber>
    </recommendedName>
</protein>
<evidence type="ECO:0000256" key="1">
    <source>
        <dbReference type="ARBA" id="ARBA00001933"/>
    </source>
</evidence>
<gene>
    <name evidence="8" type="primary">alr</name>
    <name evidence="8" type="ORF">K8W16_02440</name>
</gene>
<organism evidence="8 9">
    <name type="scientific">Mailhella massiliensis</name>
    <dbReference type="NCBI Taxonomy" id="1903261"/>
    <lineage>
        <taxon>Bacteria</taxon>
        <taxon>Pseudomonadati</taxon>
        <taxon>Thermodesulfobacteriota</taxon>
        <taxon>Desulfovibrionia</taxon>
        <taxon>Desulfovibrionales</taxon>
        <taxon>Desulfovibrionaceae</taxon>
        <taxon>Mailhella</taxon>
    </lineage>
</organism>
<name>A0A921AUU2_9BACT</name>
<keyword evidence="3 4" id="KW-0413">Isomerase</keyword>
<evidence type="ECO:0000259" key="7">
    <source>
        <dbReference type="SMART" id="SM01005"/>
    </source>
</evidence>
<dbReference type="Gene3D" id="3.20.20.10">
    <property type="entry name" value="Alanine racemase"/>
    <property type="match status" value="1"/>
</dbReference>
<dbReference type="SMART" id="SM01005">
    <property type="entry name" value="Ala_racemase_C"/>
    <property type="match status" value="1"/>
</dbReference>
<feature type="active site" description="Proton acceptor; specific for L-alanine" evidence="4">
    <location>
        <position position="266"/>
    </location>
</feature>